<gene>
    <name evidence="1" type="ORF">EDS130_LOCUS40514</name>
</gene>
<reference evidence="1" key="1">
    <citation type="submission" date="2021-02" db="EMBL/GenBank/DDBJ databases">
        <authorList>
            <person name="Nowell W R."/>
        </authorList>
    </citation>
    <scope>NUCLEOTIDE SEQUENCE</scope>
</reference>
<dbReference type="Proteomes" id="UP000663852">
    <property type="component" value="Unassembled WGS sequence"/>
</dbReference>
<dbReference type="EMBL" id="CAJNOJ010000491">
    <property type="protein sequence ID" value="CAF1466740.1"/>
    <property type="molecule type" value="Genomic_DNA"/>
</dbReference>
<dbReference type="AlphaFoldDB" id="A0A815QRE3"/>
<sequence length="397" mass="45509">MTMNRTTSFLLLSNELFYHHIFIYLCSIDIFEAFYETGNIRLASLARMYIKHVDLASASIVAAHEWIRFTEDRILSLRISSDHLDDRLFPILSKLARVDLLMTASPSNAPDITYLITMNKLKSFSIRFSPTNRPKRIPKLASLIWHSDCSVEHFSTWNSFVLVKKDLFPTSSCSLMINKHITRLSLDLSHLGLALALMPYVPALEHFEIRLYDIRLQYSTMTSEFLQGRTWSAKVKSLHVIAYDQLVNTKSFCGFVKLFACSLEHLSFYIGTQQCYLMLGRRSFERHLLSHLPSLKQLNFCVYSGLMNSDDDRRQTFDSWTKTQVISIFHRRQSHTRFTLPFVFDRSGVHLTLNDCIGLPSITNFPVPHCVLIPATISTGPNPTASAISFITLGYCP</sequence>
<protein>
    <submittedName>
        <fullName evidence="1">Uncharacterized protein</fullName>
    </submittedName>
</protein>
<name>A0A815QRE3_ADIRI</name>
<evidence type="ECO:0000313" key="1">
    <source>
        <dbReference type="EMBL" id="CAF1466740.1"/>
    </source>
</evidence>
<organism evidence="1 2">
    <name type="scientific">Adineta ricciae</name>
    <name type="common">Rotifer</name>
    <dbReference type="NCBI Taxonomy" id="249248"/>
    <lineage>
        <taxon>Eukaryota</taxon>
        <taxon>Metazoa</taxon>
        <taxon>Spiralia</taxon>
        <taxon>Gnathifera</taxon>
        <taxon>Rotifera</taxon>
        <taxon>Eurotatoria</taxon>
        <taxon>Bdelloidea</taxon>
        <taxon>Adinetida</taxon>
        <taxon>Adinetidae</taxon>
        <taxon>Adineta</taxon>
    </lineage>
</organism>
<accession>A0A815QRE3</accession>
<comment type="caution">
    <text evidence="1">The sequence shown here is derived from an EMBL/GenBank/DDBJ whole genome shotgun (WGS) entry which is preliminary data.</text>
</comment>
<evidence type="ECO:0000313" key="2">
    <source>
        <dbReference type="Proteomes" id="UP000663852"/>
    </source>
</evidence>
<proteinExistence type="predicted"/>